<evidence type="ECO:0000313" key="2">
    <source>
        <dbReference type="Proteomes" id="UP001172386"/>
    </source>
</evidence>
<organism evidence="1 2">
    <name type="scientific">Neophaeococcomyces mojaviensis</name>
    <dbReference type="NCBI Taxonomy" id="3383035"/>
    <lineage>
        <taxon>Eukaryota</taxon>
        <taxon>Fungi</taxon>
        <taxon>Dikarya</taxon>
        <taxon>Ascomycota</taxon>
        <taxon>Pezizomycotina</taxon>
        <taxon>Eurotiomycetes</taxon>
        <taxon>Chaetothyriomycetidae</taxon>
        <taxon>Chaetothyriales</taxon>
        <taxon>Chaetothyriales incertae sedis</taxon>
        <taxon>Neophaeococcomyces</taxon>
    </lineage>
</organism>
<dbReference type="Proteomes" id="UP001172386">
    <property type="component" value="Unassembled WGS sequence"/>
</dbReference>
<name>A0ACC3ADB5_9EURO</name>
<protein>
    <submittedName>
        <fullName evidence="1">Transcription initiation factor IIB</fullName>
    </submittedName>
</protein>
<reference evidence="1" key="1">
    <citation type="submission" date="2022-10" db="EMBL/GenBank/DDBJ databases">
        <title>Culturing micro-colonial fungi from biological soil crusts in the Mojave desert and describing Neophaeococcomyces mojavensis, and introducing the new genera and species Taxawa tesnikishii.</title>
        <authorList>
            <person name="Kurbessoian T."/>
            <person name="Stajich J.E."/>
        </authorList>
    </citation>
    <scope>NUCLEOTIDE SEQUENCE</scope>
    <source>
        <strain evidence="1">JES_112</strain>
    </source>
</reference>
<proteinExistence type="predicted"/>
<accession>A0ACC3ADB5</accession>
<gene>
    <name evidence="1" type="primary">SUA7</name>
    <name evidence="1" type="ORF">H2198_002663</name>
</gene>
<evidence type="ECO:0000313" key="1">
    <source>
        <dbReference type="EMBL" id="KAJ9660158.1"/>
    </source>
</evidence>
<comment type="caution">
    <text evidence="1">The sequence shown here is derived from an EMBL/GenBank/DDBJ whole genome shotgun (WGS) entry which is preliminary data.</text>
</comment>
<dbReference type="EMBL" id="JAPDRQ010000033">
    <property type="protein sequence ID" value="KAJ9660158.1"/>
    <property type="molecule type" value="Genomic_DNA"/>
</dbReference>
<keyword evidence="2" id="KW-1185">Reference proteome</keyword>
<sequence length="433" mass="48077">MTNDKARTAKLGYSPLFVKTFARKHNLSKTYRGIKKRETKRIEGKLSGKITKSRVLQGTKLQMATPNPLVPTNGAENRPSNTPAWRDNLNIHMICPDCKQSPPDLIEENADTICANCGRVLAERIISYESEWRTFNTDEGKGDDPNRVGEAESEFLYGNQGTTIGGGGRNVSKDTLRLIKAQKLQNDDKNNRALQSAYSTIDGWAEGEHFNHSVRNYARMYYKKVYENNIFRGKNNQAVLASCLFLACRAAKVPRSFAEIMNLTKIPKKELGRTFKQLEKFLASTSQEAVDAIEAEGGIVDKDSMLYHGTQSSKPADLVVRFCDMMGMDFRVQYIATRLAEKIQGISTLAGRSPLSSAGACIYFASHLIGKGRSAAEMGHLINVSEATIKTAYKFMLQQKETLVEPDWLGPQPVNLKTGETPGVGDYKNLPSS</sequence>